<dbReference type="Proteomes" id="UP000198403">
    <property type="component" value="Unassembled WGS sequence"/>
</dbReference>
<dbReference type="AlphaFoldDB" id="A0A239APT9"/>
<reference evidence="2 3" key="1">
    <citation type="submission" date="2017-06" db="EMBL/GenBank/DDBJ databases">
        <authorList>
            <person name="Kim H.J."/>
            <person name="Triplett B.A."/>
        </authorList>
    </citation>
    <scope>NUCLEOTIDE SEQUENCE [LARGE SCALE GENOMIC DNA]</scope>
    <source>
        <strain evidence="2 3">DSM 44272</strain>
    </source>
</reference>
<proteinExistence type="predicted"/>
<dbReference type="EMBL" id="FZNO01000052">
    <property type="protein sequence ID" value="SNR97560.1"/>
    <property type="molecule type" value="Genomic_DNA"/>
</dbReference>
<accession>A0A239APT9</accession>
<evidence type="ECO:0000313" key="3">
    <source>
        <dbReference type="Proteomes" id="UP000198403"/>
    </source>
</evidence>
<evidence type="ECO:0000313" key="2">
    <source>
        <dbReference type="EMBL" id="SNR97560.1"/>
    </source>
</evidence>
<keyword evidence="3" id="KW-1185">Reference proteome</keyword>
<gene>
    <name evidence="2" type="ORF">SAMN06272737_15210</name>
</gene>
<organism evidence="2 3">
    <name type="scientific">Blastococcus mobilis</name>
    <dbReference type="NCBI Taxonomy" id="1938746"/>
    <lineage>
        <taxon>Bacteria</taxon>
        <taxon>Bacillati</taxon>
        <taxon>Actinomycetota</taxon>
        <taxon>Actinomycetes</taxon>
        <taxon>Geodermatophilales</taxon>
        <taxon>Geodermatophilaceae</taxon>
        <taxon>Blastococcus</taxon>
    </lineage>
</organism>
<protein>
    <submittedName>
        <fullName evidence="2">Uncharacterized protein</fullName>
    </submittedName>
</protein>
<evidence type="ECO:0000256" key="1">
    <source>
        <dbReference type="SAM" id="MobiDB-lite"/>
    </source>
</evidence>
<name>A0A239APT9_9ACTN</name>
<sequence length="64" mass="7470">MQKRSTKRGPDRDDAGGRASKPAKRPFGRVSWPMQWKNEQDGCYVYKMDPTAAKWWEDARQQIA</sequence>
<feature type="region of interest" description="Disordered" evidence="1">
    <location>
        <begin position="1"/>
        <end position="32"/>
    </location>
</feature>